<proteinExistence type="predicted"/>
<sequence length="108" mass="12327">MNVLFLCSMNRWRSPTAEEVFAAHPGIVCASAGLNRGAENPCTPELVEWADLIFVMERQHKAKLSDTFRQHLRDQRVICLNIPDNYRFMDQALVKLLHAKVDQHLPAA</sequence>
<dbReference type="RefSeq" id="WP_341400226.1">
    <property type="nucleotide sequence ID" value="NZ_JBBUTI010000012.1"/>
</dbReference>
<dbReference type="PIRSF" id="PIRSF029416">
    <property type="entry name" value="UCP029416_PTP"/>
    <property type="match status" value="1"/>
</dbReference>
<dbReference type="InterPro" id="IPR016919">
    <property type="entry name" value="UCP029416_PTP"/>
</dbReference>
<dbReference type="EMBL" id="JBBUTI010000012">
    <property type="protein sequence ID" value="MEK8047915.1"/>
    <property type="molecule type" value="Genomic_DNA"/>
</dbReference>
<comment type="caution">
    <text evidence="1">The sequence shown here is derived from an EMBL/GenBank/DDBJ whole genome shotgun (WGS) entry which is preliminary data.</text>
</comment>
<name>A0ABU9C9M5_9BURK</name>
<dbReference type="InterPro" id="IPR036196">
    <property type="entry name" value="Ptyr_pPase_sf"/>
</dbReference>
<dbReference type="Gene3D" id="3.40.50.2300">
    <property type="match status" value="1"/>
</dbReference>
<keyword evidence="2" id="KW-1185">Reference proteome</keyword>
<organism evidence="1 2">
    <name type="scientific">Ideonella margarita</name>
    <dbReference type="NCBI Taxonomy" id="2984191"/>
    <lineage>
        <taxon>Bacteria</taxon>
        <taxon>Pseudomonadati</taxon>
        <taxon>Pseudomonadota</taxon>
        <taxon>Betaproteobacteria</taxon>
        <taxon>Burkholderiales</taxon>
        <taxon>Sphaerotilaceae</taxon>
        <taxon>Ideonella</taxon>
    </lineage>
</organism>
<reference evidence="1 2" key="1">
    <citation type="submission" date="2024-04" db="EMBL/GenBank/DDBJ databases">
        <title>Novel species of the genus Ideonella isolated from streams.</title>
        <authorList>
            <person name="Lu H."/>
        </authorList>
    </citation>
    <scope>NUCLEOTIDE SEQUENCE [LARGE SCALE GENOMIC DNA]</scope>
    <source>
        <strain evidence="1 2">LYT19W</strain>
    </source>
</reference>
<evidence type="ECO:0000313" key="2">
    <source>
        <dbReference type="Proteomes" id="UP001379945"/>
    </source>
</evidence>
<evidence type="ECO:0000313" key="1">
    <source>
        <dbReference type="EMBL" id="MEK8047915.1"/>
    </source>
</evidence>
<dbReference type="Proteomes" id="UP001379945">
    <property type="component" value="Unassembled WGS sequence"/>
</dbReference>
<protein>
    <submittedName>
        <fullName evidence="1">Phosphotyrosine protein phosphatase</fullName>
    </submittedName>
</protein>
<dbReference type="SUPFAM" id="SSF52788">
    <property type="entry name" value="Phosphotyrosine protein phosphatases I"/>
    <property type="match status" value="1"/>
</dbReference>
<gene>
    <name evidence="1" type="ORF">AACH00_16265</name>
</gene>
<accession>A0ABU9C9M5</accession>